<proteinExistence type="predicted"/>
<accession>A0A0E9PFJ2</accession>
<reference evidence="1" key="2">
    <citation type="journal article" date="2015" name="Fish Shellfish Immunol.">
        <title>Early steps in the European eel (Anguilla anguilla)-Vibrio vulnificus interaction in the gills: Role of the RtxA13 toxin.</title>
        <authorList>
            <person name="Callol A."/>
            <person name="Pajuelo D."/>
            <person name="Ebbesson L."/>
            <person name="Teles M."/>
            <person name="MacKenzie S."/>
            <person name="Amaro C."/>
        </authorList>
    </citation>
    <scope>NUCLEOTIDE SEQUENCE</scope>
</reference>
<dbReference type="AlphaFoldDB" id="A0A0E9PFJ2"/>
<protein>
    <submittedName>
        <fullName evidence="1">Uncharacterized protein</fullName>
    </submittedName>
</protein>
<organism evidence="1">
    <name type="scientific">Anguilla anguilla</name>
    <name type="common">European freshwater eel</name>
    <name type="synonym">Muraena anguilla</name>
    <dbReference type="NCBI Taxonomy" id="7936"/>
    <lineage>
        <taxon>Eukaryota</taxon>
        <taxon>Metazoa</taxon>
        <taxon>Chordata</taxon>
        <taxon>Craniata</taxon>
        <taxon>Vertebrata</taxon>
        <taxon>Euteleostomi</taxon>
        <taxon>Actinopterygii</taxon>
        <taxon>Neopterygii</taxon>
        <taxon>Teleostei</taxon>
        <taxon>Anguilliformes</taxon>
        <taxon>Anguillidae</taxon>
        <taxon>Anguilla</taxon>
    </lineage>
</organism>
<sequence length="16" mass="1725">MTVTLLLVSVVQPVLL</sequence>
<name>A0A0E9PFJ2_ANGAN</name>
<evidence type="ECO:0000313" key="1">
    <source>
        <dbReference type="EMBL" id="JAH03052.1"/>
    </source>
</evidence>
<dbReference type="EMBL" id="GBXM01105525">
    <property type="protein sequence ID" value="JAH03052.1"/>
    <property type="molecule type" value="Transcribed_RNA"/>
</dbReference>
<reference evidence="1" key="1">
    <citation type="submission" date="2014-11" db="EMBL/GenBank/DDBJ databases">
        <authorList>
            <person name="Amaro Gonzalez C."/>
        </authorList>
    </citation>
    <scope>NUCLEOTIDE SEQUENCE</scope>
</reference>